<feature type="region of interest" description="Disordered" evidence="1">
    <location>
        <begin position="73"/>
        <end position="112"/>
    </location>
</feature>
<keyword evidence="3" id="KW-1185">Reference proteome</keyword>
<reference evidence="2" key="3">
    <citation type="submission" date="2023-05" db="EMBL/GenBank/DDBJ databases">
        <authorList>
            <person name="Smith C.H."/>
        </authorList>
    </citation>
    <scope>NUCLEOTIDE SEQUENCE</scope>
    <source>
        <strain evidence="2">CHS0354</strain>
        <tissue evidence="2">Mantle</tissue>
    </source>
</reference>
<organism evidence="2 3">
    <name type="scientific">Potamilus streckersoni</name>
    <dbReference type="NCBI Taxonomy" id="2493646"/>
    <lineage>
        <taxon>Eukaryota</taxon>
        <taxon>Metazoa</taxon>
        <taxon>Spiralia</taxon>
        <taxon>Lophotrochozoa</taxon>
        <taxon>Mollusca</taxon>
        <taxon>Bivalvia</taxon>
        <taxon>Autobranchia</taxon>
        <taxon>Heteroconchia</taxon>
        <taxon>Palaeoheterodonta</taxon>
        <taxon>Unionida</taxon>
        <taxon>Unionoidea</taxon>
        <taxon>Unionidae</taxon>
        <taxon>Ambleminae</taxon>
        <taxon>Lampsilini</taxon>
        <taxon>Potamilus</taxon>
    </lineage>
</organism>
<protein>
    <submittedName>
        <fullName evidence="2">Uncharacterized protein</fullName>
    </submittedName>
</protein>
<name>A0AAE0VNM5_9BIVA</name>
<dbReference type="AlphaFoldDB" id="A0AAE0VNM5"/>
<feature type="compositionally biased region" description="Basic and acidic residues" evidence="1">
    <location>
        <begin position="97"/>
        <end position="106"/>
    </location>
</feature>
<feature type="compositionally biased region" description="Polar residues" evidence="1">
    <location>
        <begin position="82"/>
        <end position="96"/>
    </location>
</feature>
<gene>
    <name evidence="2" type="ORF">CHS0354_026103</name>
</gene>
<reference evidence="2" key="1">
    <citation type="journal article" date="2021" name="Genome Biol. Evol.">
        <title>A High-Quality Reference Genome for a Parasitic Bivalve with Doubly Uniparental Inheritance (Bivalvia: Unionida).</title>
        <authorList>
            <person name="Smith C.H."/>
        </authorList>
    </citation>
    <scope>NUCLEOTIDE SEQUENCE</scope>
    <source>
        <strain evidence="2">CHS0354</strain>
    </source>
</reference>
<accession>A0AAE0VNM5</accession>
<evidence type="ECO:0000313" key="2">
    <source>
        <dbReference type="EMBL" id="KAK3583517.1"/>
    </source>
</evidence>
<reference evidence="2" key="2">
    <citation type="journal article" date="2021" name="Genome Biol. Evol.">
        <title>Developing a high-quality reference genome for a parasitic bivalve with doubly uniparental inheritance (Bivalvia: Unionida).</title>
        <authorList>
            <person name="Smith C.H."/>
        </authorList>
    </citation>
    <scope>NUCLEOTIDE SEQUENCE</scope>
    <source>
        <strain evidence="2">CHS0354</strain>
        <tissue evidence="2">Mantle</tissue>
    </source>
</reference>
<sequence>MSIFRAWSHFSSNIASDDDWAMYVGMTKHDMKALEIDANTLEELALDKSSWRYALITGLKADEDKLRLHADEKKISEEEETAPTQTRRNFKCSNSSKDCHSRDGLHSHRKRCTATKRDISHGRISIVSQD</sequence>
<dbReference type="EMBL" id="JAEAOA010001560">
    <property type="protein sequence ID" value="KAK3583517.1"/>
    <property type="molecule type" value="Genomic_DNA"/>
</dbReference>
<evidence type="ECO:0000256" key="1">
    <source>
        <dbReference type="SAM" id="MobiDB-lite"/>
    </source>
</evidence>
<dbReference type="Proteomes" id="UP001195483">
    <property type="component" value="Unassembled WGS sequence"/>
</dbReference>
<comment type="caution">
    <text evidence="2">The sequence shown here is derived from an EMBL/GenBank/DDBJ whole genome shotgun (WGS) entry which is preliminary data.</text>
</comment>
<evidence type="ECO:0000313" key="3">
    <source>
        <dbReference type="Proteomes" id="UP001195483"/>
    </source>
</evidence>
<proteinExistence type="predicted"/>